<keyword evidence="4" id="KW-1185">Reference proteome</keyword>
<dbReference type="SUPFAM" id="SSF82199">
    <property type="entry name" value="SET domain"/>
    <property type="match status" value="1"/>
</dbReference>
<sequence length="406" mass="45154">MNRRQTTAQASLEAQKRQRRSTKKAQKRAKFEQRRKETKQQAMNLAVAEEGEVVPTLSELPDKSLNSPSKYPSTAFYDTISTYPVGHGMTSAAYKAIVLGAKKENQISCKCKKLECAKNPGCPCRRMAVEMNDGQIDNLLVDVSKGVHEIDFSKGVHENKFYFSCSSACKCTGCSLNSVVQAKKDHNEKVTVTRRTLDVGFGVEAKRHIQEGEFIATFMGTLCGPHTVNGLKVGTINEQYAYTVTKKNSIEQVFESLESKEYIQCLREAYHSDIIIDPTERGNFTRFFNHSCKPNLTAVKVCAGGLSPLNLNLVFVANTAIRQGEEMTFDYGPNYLTEQMGQCLCEVCKERGEAVLTTTEETNGGTGSENVPPNTSRRLGKRPSGVKKTRIHKKSRKNDQMTSKNS</sequence>
<gene>
    <name evidence="3" type="primary">Cnig_chr_X.g24354</name>
    <name evidence="3" type="ORF">B9Z55_024354</name>
</gene>
<dbReference type="STRING" id="1611254.A0A2G5SUH4"/>
<comment type="caution">
    <text evidence="3">The sequence shown here is derived from an EMBL/GenBank/DDBJ whole genome shotgun (WGS) entry which is preliminary data.</text>
</comment>
<feature type="compositionally biased region" description="Basic residues" evidence="1">
    <location>
        <begin position="378"/>
        <end position="396"/>
    </location>
</feature>
<evidence type="ECO:0000313" key="4">
    <source>
        <dbReference type="Proteomes" id="UP000230233"/>
    </source>
</evidence>
<dbReference type="InterPro" id="IPR001214">
    <property type="entry name" value="SET_dom"/>
</dbReference>
<dbReference type="Gene3D" id="2.170.270.10">
    <property type="entry name" value="SET domain"/>
    <property type="match status" value="1"/>
</dbReference>
<dbReference type="EMBL" id="PDUG01000006">
    <property type="protein sequence ID" value="PIC18476.1"/>
    <property type="molecule type" value="Genomic_DNA"/>
</dbReference>
<feature type="domain" description="SET" evidence="2">
    <location>
        <begin position="188"/>
        <end position="332"/>
    </location>
</feature>
<dbReference type="InterPro" id="IPR053105">
    <property type="entry name" value="Class_V-like_SAM-MTase"/>
</dbReference>
<dbReference type="PANTHER" id="PTHR47250:SF1">
    <property type="entry name" value="SET DOMAIN-CONTAINING PROTEIN"/>
    <property type="match status" value="1"/>
</dbReference>
<name>A0A2G5SUH4_9PELO</name>
<dbReference type="PANTHER" id="PTHR47250">
    <property type="entry name" value="HISTONE-LYSINE N-METHYLTRANSFERASE SET-6"/>
    <property type="match status" value="1"/>
</dbReference>
<feature type="region of interest" description="Disordered" evidence="1">
    <location>
        <begin position="358"/>
        <end position="406"/>
    </location>
</feature>
<feature type="compositionally biased region" description="Polar residues" evidence="1">
    <location>
        <begin position="1"/>
        <end position="12"/>
    </location>
</feature>
<reference evidence="4" key="1">
    <citation type="submission" date="2017-10" db="EMBL/GenBank/DDBJ databases">
        <title>Rapid genome shrinkage in a self-fertile nematode reveals novel sperm competition proteins.</title>
        <authorList>
            <person name="Yin D."/>
            <person name="Schwarz E.M."/>
            <person name="Thomas C.G."/>
            <person name="Felde R.L."/>
            <person name="Korf I.F."/>
            <person name="Cutter A.D."/>
            <person name="Schartner C.M."/>
            <person name="Ralston E.J."/>
            <person name="Meyer B.J."/>
            <person name="Haag E.S."/>
        </authorList>
    </citation>
    <scope>NUCLEOTIDE SEQUENCE [LARGE SCALE GENOMIC DNA]</scope>
    <source>
        <strain evidence="4">JU1422</strain>
    </source>
</reference>
<feature type="compositionally biased region" description="Basic and acidic residues" evidence="1">
    <location>
        <begin position="29"/>
        <end position="39"/>
    </location>
</feature>
<accession>A0A2G5SUH4</accession>
<dbReference type="Pfam" id="PF00856">
    <property type="entry name" value="SET"/>
    <property type="match status" value="1"/>
</dbReference>
<dbReference type="OrthoDB" id="5792673at2759"/>
<organism evidence="3 4">
    <name type="scientific">Caenorhabditis nigoni</name>
    <dbReference type="NCBI Taxonomy" id="1611254"/>
    <lineage>
        <taxon>Eukaryota</taxon>
        <taxon>Metazoa</taxon>
        <taxon>Ecdysozoa</taxon>
        <taxon>Nematoda</taxon>
        <taxon>Chromadorea</taxon>
        <taxon>Rhabditida</taxon>
        <taxon>Rhabditina</taxon>
        <taxon>Rhabditomorpha</taxon>
        <taxon>Rhabditoidea</taxon>
        <taxon>Rhabditidae</taxon>
        <taxon>Peloderinae</taxon>
        <taxon>Caenorhabditis</taxon>
    </lineage>
</organism>
<dbReference type="Proteomes" id="UP000230233">
    <property type="component" value="Chromosome X"/>
</dbReference>
<evidence type="ECO:0000259" key="2">
    <source>
        <dbReference type="PROSITE" id="PS50280"/>
    </source>
</evidence>
<evidence type="ECO:0000313" key="3">
    <source>
        <dbReference type="EMBL" id="PIC18476.1"/>
    </source>
</evidence>
<dbReference type="PROSITE" id="PS50280">
    <property type="entry name" value="SET"/>
    <property type="match status" value="1"/>
</dbReference>
<feature type="region of interest" description="Disordered" evidence="1">
    <location>
        <begin position="1"/>
        <end position="39"/>
    </location>
</feature>
<feature type="compositionally biased region" description="Basic residues" evidence="1">
    <location>
        <begin position="17"/>
        <end position="28"/>
    </location>
</feature>
<proteinExistence type="predicted"/>
<dbReference type="InterPro" id="IPR046341">
    <property type="entry name" value="SET_dom_sf"/>
</dbReference>
<dbReference type="AlphaFoldDB" id="A0A2G5SUH4"/>
<protein>
    <recommendedName>
        <fullName evidence="2">SET domain-containing protein</fullName>
    </recommendedName>
</protein>
<dbReference type="SMART" id="SM00317">
    <property type="entry name" value="SET"/>
    <property type="match status" value="1"/>
</dbReference>
<evidence type="ECO:0000256" key="1">
    <source>
        <dbReference type="SAM" id="MobiDB-lite"/>
    </source>
</evidence>